<dbReference type="PANTHER" id="PTHR37299">
    <property type="entry name" value="TRANSCRIPTIONAL REGULATOR-RELATED"/>
    <property type="match status" value="1"/>
</dbReference>
<evidence type="ECO:0000256" key="1">
    <source>
        <dbReference type="PROSITE-ProRule" id="PRU00169"/>
    </source>
</evidence>
<dbReference type="InterPro" id="IPR001789">
    <property type="entry name" value="Sig_transdc_resp-reg_receiver"/>
</dbReference>
<comment type="caution">
    <text evidence="4">The sequence shown here is derived from an EMBL/GenBank/DDBJ whole genome shotgun (WGS) entry which is preliminary data.</text>
</comment>
<protein>
    <submittedName>
        <fullName evidence="4">Response regulator</fullName>
    </submittedName>
</protein>
<dbReference type="SMART" id="SM00850">
    <property type="entry name" value="LytTR"/>
    <property type="match status" value="1"/>
</dbReference>
<keyword evidence="1" id="KW-0597">Phosphoprotein</keyword>
<dbReference type="SUPFAM" id="SSF52172">
    <property type="entry name" value="CheY-like"/>
    <property type="match status" value="1"/>
</dbReference>
<dbReference type="GO" id="GO:0003677">
    <property type="term" value="F:DNA binding"/>
    <property type="evidence" value="ECO:0007669"/>
    <property type="project" value="InterPro"/>
</dbReference>
<dbReference type="InterPro" id="IPR046947">
    <property type="entry name" value="LytR-like"/>
</dbReference>
<dbReference type="Pfam" id="PF04397">
    <property type="entry name" value="LytTR"/>
    <property type="match status" value="1"/>
</dbReference>
<evidence type="ECO:0000313" key="5">
    <source>
        <dbReference type="Proteomes" id="UP000886657"/>
    </source>
</evidence>
<dbReference type="EMBL" id="JADKIO010000005">
    <property type="protein sequence ID" value="MBK9796074.1"/>
    <property type="molecule type" value="Genomic_DNA"/>
</dbReference>
<dbReference type="Proteomes" id="UP000886657">
    <property type="component" value="Unassembled WGS sequence"/>
</dbReference>
<feature type="domain" description="Response regulatory" evidence="2">
    <location>
        <begin position="2"/>
        <end position="116"/>
    </location>
</feature>
<sequence length="253" mass="28499">MKALIIDDEDLARAVVREHLQAHPDVEVAAECANGFEALKAVALHEPDLIFLDIQMPKLDGFEVLELLEAEGKRPAVVFVTAYDQHALRAFEAQAVDYLLKPFSKERFDGALAKARALHTAQPAALPPPASELAAAARQGRPLERIVVKDGPKVTVVHLDRLDWVQAQDDYVLLRTEGKSLLKQQTLAHLESQLDSSRFIRIHRSYILNLDRLVRIEQDSKEHRDAILRDGTRLPVSRAGYQRLRELWEGDSL</sequence>
<dbReference type="SMART" id="SM00448">
    <property type="entry name" value="REC"/>
    <property type="match status" value="1"/>
</dbReference>
<dbReference type="Gene3D" id="3.40.50.2300">
    <property type="match status" value="1"/>
</dbReference>
<evidence type="ECO:0000313" key="4">
    <source>
        <dbReference type="EMBL" id="MBK9796074.1"/>
    </source>
</evidence>
<dbReference type="Pfam" id="PF00072">
    <property type="entry name" value="Response_reg"/>
    <property type="match status" value="1"/>
</dbReference>
<feature type="modified residue" description="4-aspartylphosphate" evidence="1">
    <location>
        <position position="53"/>
    </location>
</feature>
<dbReference type="Gene3D" id="2.40.50.1020">
    <property type="entry name" value="LytTr DNA-binding domain"/>
    <property type="match status" value="1"/>
</dbReference>
<dbReference type="InterPro" id="IPR011006">
    <property type="entry name" value="CheY-like_superfamily"/>
</dbReference>
<gene>
    <name evidence="4" type="ORF">IPP58_06180</name>
</gene>
<accession>A0A9D7SEE3</accession>
<name>A0A9D7SEE3_9BACT</name>
<dbReference type="AlphaFoldDB" id="A0A9D7SEE3"/>
<feature type="domain" description="HTH LytTR-type" evidence="3">
    <location>
        <begin position="146"/>
        <end position="250"/>
    </location>
</feature>
<organism evidence="4 5">
    <name type="scientific">Candidatus Geothrix skivensis</name>
    <dbReference type="NCBI Taxonomy" id="2954439"/>
    <lineage>
        <taxon>Bacteria</taxon>
        <taxon>Pseudomonadati</taxon>
        <taxon>Acidobacteriota</taxon>
        <taxon>Holophagae</taxon>
        <taxon>Holophagales</taxon>
        <taxon>Holophagaceae</taxon>
        <taxon>Geothrix</taxon>
    </lineage>
</organism>
<evidence type="ECO:0000259" key="3">
    <source>
        <dbReference type="PROSITE" id="PS50930"/>
    </source>
</evidence>
<dbReference type="PROSITE" id="PS50930">
    <property type="entry name" value="HTH_LYTTR"/>
    <property type="match status" value="1"/>
</dbReference>
<dbReference type="PROSITE" id="PS50110">
    <property type="entry name" value="RESPONSE_REGULATORY"/>
    <property type="match status" value="1"/>
</dbReference>
<dbReference type="PANTHER" id="PTHR37299:SF1">
    <property type="entry name" value="STAGE 0 SPORULATION PROTEIN A HOMOLOG"/>
    <property type="match status" value="1"/>
</dbReference>
<dbReference type="GO" id="GO:0000156">
    <property type="term" value="F:phosphorelay response regulator activity"/>
    <property type="evidence" value="ECO:0007669"/>
    <property type="project" value="InterPro"/>
</dbReference>
<dbReference type="InterPro" id="IPR007492">
    <property type="entry name" value="LytTR_DNA-bd_dom"/>
</dbReference>
<evidence type="ECO:0000259" key="2">
    <source>
        <dbReference type="PROSITE" id="PS50110"/>
    </source>
</evidence>
<reference evidence="4" key="1">
    <citation type="submission" date="2020-10" db="EMBL/GenBank/DDBJ databases">
        <title>Connecting structure to function with the recovery of over 1000 high-quality activated sludge metagenome-assembled genomes encoding full-length rRNA genes using long-read sequencing.</title>
        <authorList>
            <person name="Singleton C.M."/>
            <person name="Petriglieri F."/>
            <person name="Kristensen J.M."/>
            <person name="Kirkegaard R.H."/>
            <person name="Michaelsen T.Y."/>
            <person name="Andersen M.H."/>
            <person name="Karst S.M."/>
            <person name="Dueholm M.S."/>
            <person name="Nielsen P.H."/>
            <person name="Albertsen M."/>
        </authorList>
    </citation>
    <scope>NUCLEOTIDE SEQUENCE</scope>
    <source>
        <strain evidence="4">Skiv_18-Q3-R9-52_MAXAC.067</strain>
    </source>
</reference>
<proteinExistence type="predicted"/>